<sequence length="179" mass="19955">MQSIDFKDDALKEALKIIGYLFVISLIMERAIEVFLSTWRGGEADLKDLEINRLTVQLNELTNANKKSNEINKIKKELKSLNKKRTEYRIKSREIALWTGLIFGIIVGAIGIHTLGAIVNLDKVDNIPQKTTFKIVDIILTGSVLAGGSEAINKIMKVYTNYMKATADIAKDKAKGKST</sequence>
<reference evidence="3 4" key="1">
    <citation type="submission" date="2016-07" db="EMBL/GenBank/DDBJ databases">
        <title>Draft genome of Scalindua rubra, obtained from a brine-seawater interface in the Red Sea, sheds light on salt adaptation in anammox bacteria.</title>
        <authorList>
            <person name="Speth D.R."/>
            <person name="Lagkouvardos I."/>
            <person name="Wang Y."/>
            <person name="Qian P.-Y."/>
            <person name="Dutilh B.E."/>
            <person name="Jetten M.S."/>
        </authorList>
    </citation>
    <scope>NUCLEOTIDE SEQUENCE [LARGE SCALE GENOMIC DNA]</scope>
    <source>
        <strain evidence="3">BSI-1</strain>
    </source>
</reference>
<organism evidence="3 4">
    <name type="scientific">Candidatus Scalindua rubra</name>
    <dbReference type="NCBI Taxonomy" id="1872076"/>
    <lineage>
        <taxon>Bacteria</taxon>
        <taxon>Pseudomonadati</taxon>
        <taxon>Planctomycetota</taxon>
        <taxon>Candidatus Brocadiia</taxon>
        <taxon>Candidatus Brocadiales</taxon>
        <taxon>Candidatus Scalinduaceae</taxon>
        <taxon>Candidatus Scalindua</taxon>
    </lineage>
</organism>
<keyword evidence="2" id="KW-0812">Transmembrane</keyword>
<evidence type="ECO:0000313" key="3">
    <source>
        <dbReference type="EMBL" id="ODS33043.1"/>
    </source>
</evidence>
<name>A0A1E3XBR6_9BACT</name>
<evidence type="ECO:0000313" key="4">
    <source>
        <dbReference type="Proteomes" id="UP000094056"/>
    </source>
</evidence>
<dbReference type="AlphaFoldDB" id="A0A1E3XBR6"/>
<feature type="transmembrane region" description="Helical" evidence="2">
    <location>
        <begin position="95"/>
        <end position="119"/>
    </location>
</feature>
<keyword evidence="1" id="KW-0175">Coiled coil</keyword>
<feature type="coiled-coil region" evidence="1">
    <location>
        <begin position="51"/>
        <end position="91"/>
    </location>
</feature>
<dbReference type="EMBL" id="MAYW01000039">
    <property type="protein sequence ID" value="ODS33043.1"/>
    <property type="molecule type" value="Genomic_DNA"/>
</dbReference>
<accession>A0A1E3XBR6</accession>
<evidence type="ECO:0000256" key="1">
    <source>
        <dbReference type="SAM" id="Coils"/>
    </source>
</evidence>
<keyword evidence="2" id="KW-1133">Transmembrane helix</keyword>
<evidence type="ECO:0000256" key="2">
    <source>
        <dbReference type="SAM" id="Phobius"/>
    </source>
</evidence>
<dbReference type="PATRIC" id="fig|1872076.5.peg.2114"/>
<comment type="caution">
    <text evidence="3">The sequence shown here is derived from an EMBL/GenBank/DDBJ whole genome shotgun (WGS) entry which is preliminary data.</text>
</comment>
<protein>
    <submittedName>
        <fullName evidence="3">Uncharacterized protein</fullName>
    </submittedName>
</protein>
<dbReference type="Proteomes" id="UP000094056">
    <property type="component" value="Unassembled WGS sequence"/>
</dbReference>
<proteinExistence type="predicted"/>
<keyword evidence="2" id="KW-0472">Membrane</keyword>
<gene>
    <name evidence="3" type="ORF">SCARUB_01805</name>
</gene>